<dbReference type="SUPFAM" id="SSF47986">
    <property type="entry name" value="DEATH domain"/>
    <property type="match status" value="1"/>
</dbReference>
<feature type="domain" description="DED" evidence="2">
    <location>
        <begin position="6"/>
        <end position="84"/>
    </location>
</feature>
<dbReference type="AlphaFoldDB" id="A0A210PRG4"/>
<dbReference type="OrthoDB" id="6076681at2759"/>
<dbReference type="InterPro" id="IPR001875">
    <property type="entry name" value="DED_dom"/>
</dbReference>
<evidence type="ECO:0000313" key="4">
    <source>
        <dbReference type="Proteomes" id="UP000242188"/>
    </source>
</evidence>
<keyword evidence="4" id="KW-1185">Reference proteome</keyword>
<evidence type="ECO:0000313" key="3">
    <source>
        <dbReference type="EMBL" id="OWF39083.1"/>
    </source>
</evidence>
<reference evidence="3 4" key="1">
    <citation type="journal article" date="2017" name="Nat. Ecol. Evol.">
        <title>Scallop genome provides insights into evolution of bilaterian karyotype and development.</title>
        <authorList>
            <person name="Wang S."/>
            <person name="Zhang J."/>
            <person name="Jiao W."/>
            <person name="Li J."/>
            <person name="Xun X."/>
            <person name="Sun Y."/>
            <person name="Guo X."/>
            <person name="Huan P."/>
            <person name="Dong B."/>
            <person name="Zhang L."/>
            <person name="Hu X."/>
            <person name="Sun X."/>
            <person name="Wang J."/>
            <person name="Zhao C."/>
            <person name="Wang Y."/>
            <person name="Wang D."/>
            <person name="Huang X."/>
            <person name="Wang R."/>
            <person name="Lv J."/>
            <person name="Li Y."/>
            <person name="Zhang Z."/>
            <person name="Liu B."/>
            <person name="Lu W."/>
            <person name="Hui Y."/>
            <person name="Liang J."/>
            <person name="Zhou Z."/>
            <person name="Hou R."/>
            <person name="Li X."/>
            <person name="Liu Y."/>
            <person name="Li H."/>
            <person name="Ning X."/>
            <person name="Lin Y."/>
            <person name="Zhao L."/>
            <person name="Xing Q."/>
            <person name="Dou J."/>
            <person name="Li Y."/>
            <person name="Mao J."/>
            <person name="Guo H."/>
            <person name="Dou H."/>
            <person name="Li T."/>
            <person name="Mu C."/>
            <person name="Jiang W."/>
            <person name="Fu Q."/>
            <person name="Fu X."/>
            <person name="Miao Y."/>
            <person name="Liu J."/>
            <person name="Yu Q."/>
            <person name="Li R."/>
            <person name="Liao H."/>
            <person name="Li X."/>
            <person name="Kong Y."/>
            <person name="Jiang Z."/>
            <person name="Chourrout D."/>
            <person name="Li R."/>
            <person name="Bao Z."/>
        </authorList>
    </citation>
    <scope>NUCLEOTIDE SEQUENCE [LARGE SCALE GENOMIC DNA]</scope>
    <source>
        <strain evidence="3 4">PY_sf001</strain>
    </source>
</reference>
<dbReference type="Pfam" id="PF01335">
    <property type="entry name" value="DED"/>
    <property type="match status" value="1"/>
</dbReference>
<protein>
    <recommendedName>
        <fullName evidence="2">DED domain-containing protein</fullName>
    </recommendedName>
</protein>
<gene>
    <name evidence="3" type="ORF">KP79_PYT08100</name>
</gene>
<dbReference type="Gene3D" id="3.40.50.300">
    <property type="entry name" value="P-loop containing nucleotide triphosphate hydrolases"/>
    <property type="match status" value="1"/>
</dbReference>
<comment type="caution">
    <text evidence="3">The sequence shown here is derived from an EMBL/GenBank/DDBJ whole genome shotgun (WGS) entry which is preliminary data.</text>
</comment>
<name>A0A210PRG4_MIZYE</name>
<dbReference type="CDD" id="cd00045">
    <property type="entry name" value="DED"/>
    <property type="match status" value="1"/>
</dbReference>
<dbReference type="InterPro" id="IPR011029">
    <property type="entry name" value="DEATH-like_dom_sf"/>
</dbReference>
<organism evidence="3 4">
    <name type="scientific">Mizuhopecten yessoensis</name>
    <name type="common">Japanese scallop</name>
    <name type="synonym">Patinopecten yessoensis</name>
    <dbReference type="NCBI Taxonomy" id="6573"/>
    <lineage>
        <taxon>Eukaryota</taxon>
        <taxon>Metazoa</taxon>
        <taxon>Spiralia</taxon>
        <taxon>Lophotrochozoa</taxon>
        <taxon>Mollusca</taxon>
        <taxon>Bivalvia</taxon>
        <taxon>Autobranchia</taxon>
        <taxon>Pteriomorphia</taxon>
        <taxon>Pectinida</taxon>
        <taxon>Pectinoidea</taxon>
        <taxon>Pectinidae</taxon>
        <taxon>Mizuhopecten</taxon>
    </lineage>
</organism>
<dbReference type="SMART" id="SM00031">
    <property type="entry name" value="DED"/>
    <property type="match status" value="1"/>
</dbReference>
<feature type="region of interest" description="Disordered" evidence="1">
    <location>
        <begin position="590"/>
        <end position="612"/>
    </location>
</feature>
<dbReference type="InterPro" id="IPR027417">
    <property type="entry name" value="P-loop_NTPase"/>
</dbReference>
<proteinExistence type="predicted"/>
<dbReference type="EMBL" id="NEDP02005544">
    <property type="protein sequence ID" value="OWF39083.1"/>
    <property type="molecule type" value="Genomic_DNA"/>
</dbReference>
<dbReference type="Proteomes" id="UP000242188">
    <property type="component" value="Unassembled WGS sequence"/>
</dbReference>
<evidence type="ECO:0000259" key="2">
    <source>
        <dbReference type="PROSITE" id="PS50168"/>
    </source>
</evidence>
<dbReference type="GO" id="GO:0042981">
    <property type="term" value="P:regulation of apoptotic process"/>
    <property type="evidence" value="ECO:0007669"/>
    <property type="project" value="InterPro"/>
</dbReference>
<sequence>MACEEELTTLLLHIGEDLVEGNVRELLYLIGDGIPKSEKERISTGRELMDMLIKKHLVDSNRLERLKSLLSGIDREDLKVQLEPFEQKIKSINTAKHSLTLNGLVPNFIKTSQCIEVEERLKNEQLAILTGISASGKSQICIWYASEFQKNAKHTAYKLMCQNEDDLLTSMRSFLEFLGMKFERQKEAKDVYIKHMAEVVKSLTESGNKTGQHYLFIFDDVTETTCKVVELIIHSFREAQNVKIICSTSYSKFYEQCTERNVFVKVKGVSQAEALQFFKEHVKMNNSQDNIQALAIKMGYLPYGLVLANSYIFTTGVSVKKYVELLTRKDFLRKVEQLTAGTAQEYDKGLVSAQMLTVDKVESSSVHIKSLLNFIPFLHHNEIPTRLLRKLLPENIDDRDKDIVILDFIANVKKYCIGEIESTDQTETISIHAVTALVLEHRLPLEEQESSIKALLCFFCKNISIDCRLHLTFTSNMEFQPHASKAALRAVEMESSKTKDCTFLLCALHAAIGVTFRVGGVESLLADENLNKAKALCFQLINENDPESYMLTAEERDSLENTEYVDESKKTFRREDLFQVFLQETMKNEQKGMTSRKTELENEREKCRQNARAKDSKAETLYKRLVEVPQQLTKGFIADIVLKTERSEPDLAHLVEVAGFTGTLKEVDERKRGRLSKELYDKLLTQNLAINRDQLGSICVVELMVIILYNNGRHHYYQCQSEQQLFLVCWNELRLAYLLGELLQEHYSDFPSVQSLITRRNGILYHCLLSNQQTNESGEESGIVLDKIIRQYEKMLGAEKSEKYFEYGIIKVSHHQRLHHDAMCLKLLLKCYTNRMKDGPEKDQHYEDGKKHANKLEELLKDKRMCRWLAVPGFHVQIARFFFEHEMEKAIIHFKRAVELEEEYSLQRLSHFKLQGQFGLIECYLSRKEGSDLEDARGICELLKRSLHESNFQRSYHKVVKYLEDISNHQRDINTGMGESTLTSKRNLSHENQTIIYERASKRKPDAWKYLQKSNDL</sequence>
<evidence type="ECO:0000256" key="1">
    <source>
        <dbReference type="SAM" id="MobiDB-lite"/>
    </source>
</evidence>
<dbReference type="STRING" id="6573.A0A210PRG4"/>
<dbReference type="PROSITE" id="PS50168">
    <property type="entry name" value="DED"/>
    <property type="match status" value="1"/>
</dbReference>
<dbReference type="SUPFAM" id="SSF52540">
    <property type="entry name" value="P-loop containing nucleoside triphosphate hydrolases"/>
    <property type="match status" value="1"/>
</dbReference>
<accession>A0A210PRG4</accession>
<dbReference type="Gene3D" id="1.10.533.10">
    <property type="entry name" value="Death Domain, Fas"/>
    <property type="match status" value="1"/>
</dbReference>